<reference evidence="3" key="2">
    <citation type="submission" date="2020-09" db="EMBL/GenBank/DDBJ databases">
        <authorList>
            <person name="Sun Q."/>
            <person name="Zhou Y."/>
        </authorList>
    </citation>
    <scope>NUCLEOTIDE SEQUENCE</scope>
    <source>
        <strain evidence="3">CGMCC 1.15448</strain>
    </source>
</reference>
<dbReference type="InterPro" id="IPR011059">
    <property type="entry name" value="Metal-dep_hydrolase_composite"/>
</dbReference>
<organism evidence="3 4">
    <name type="scientific">Puia dinghuensis</name>
    <dbReference type="NCBI Taxonomy" id="1792502"/>
    <lineage>
        <taxon>Bacteria</taxon>
        <taxon>Pseudomonadati</taxon>
        <taxon>Bacteroidota</taxon>
        <taxon>Chitinophagia</taxon>
        <taxon>Chitinophagales</taxon>
        <taxon>Chitinophagaceae</taxon>
        <taxon>Puia</taxon>
    </lineage>
</organism>
<comment type="caution">
    <text evidence="3">The sequence shown here is derived from an EMBL/GenBank/DDBJ whole genome shotgun (WGS) entry which is preliminary data.</text>
</comment>
<evidence type="ECO:0000256" key="1">
    <source>
        <dbReference type="SAM" id="SignalP"/>
    </source>
</evidence>
<dbReference type="GO" id="GO:0016811">
    <property type="term" value="F:hydrolase activity, acting on carbon-nitrogen (but not peptide) bonds, in linear amides"/>
    <property type="evidence" value="ECO:0007669"/>
    <property type="project" value="InterPro"/>
</dbReference>
<name>A0A8J2UJF4_9BACT</name>
<dbReference type="InterPro" id="IPR013108">
    <property type="entry name" value="Amidohydro_3"/>
</dbReference>
<keyword evidence="4" id="KW-1185">Reference proteome</keyword>
<dbReference type="CDD" id="cd01297">
    <property type="entry name" value="D-aminoacylase"/>
    <property type="match status" value="1"/>
</dbReference>
<dbReference type="EMBL" id="BMJC01000009">
    <property type="protein sequence ID" value="GGB26095.1"/>
    <property type="molecule type" value="Genomic_DNA"/>
</dbReference>
<dbReference type="RefSeq" id="WP_188938284.1">
    <property type="nucleotide sequence ID" value="NZ_BMJC01000009.1"/>
</dbReference>
<feature type="domain" description="Amidohydrolase 3" evidence="2">
    <location>
        <begin position="446"/>
        <end position="534"/>
    </location>
</feature>
<dbReference type="InterPro" id="IPR050378">
    <property type="entry name" value="Metallo-dep_Hydrolases_sf"/>
</dbReference>
<dbReference type="PANTHER" id="PTHR11647:SF1">
    <property type="entry name" value="COLLAPSIN RESPONSE MEDIATOR PROTEIN"/>
    <property type="match status" value="1"/>
</dbReference>
<dbReference type="InterPro" id="IPR032466">
    <property type="entry name" value="Metal_Hydrolase"/>
</dbReference>
<dbReference type="Gene3D" id="3.30.1490.130">
    <property type="entry name" value="D-aminoacylase. Domain 3"/>
    <property type="match status" value="1"/>
</dbReference>
<keyword evidence="1" id="KW-0732">Signal</keyword>
<evidence type="ECO:0000313" key="4">
    <source>
        <dbReference type="Proteomes" id="UP000607559"/>
    </source>
</evidence>
<dbReference type="SUPFAM" id="SSF51556">
    <property type="entry name" value="Metallo-dependent hydrolases"/>
    <property type="match status" value="1"/>
</dbReference>
<dbReference type="Gene3D" id="3.20.20.140">
    <property type="entry name" value="Metal-dependent hydrolases"/>
    <property type="match status" value="1"/>
</dbReference>
<evidence type="ECO:0000313" key="3">
    <source>
        <dbReference type="EMBL" id="GGB26095.1"/>
    </source>
</evidence>
<reference evidence="3" key="1">
    <citation type="journal article" date="2014" name="Int. J. Syst. Evol. Microbiol.">
        <title>Complete genome sequence of Corynebacterium casei LMG S-19264T (=DSM 44701T), isolated from a smear-ripened cheese.</title>
        <authorList>
            <consortium name="US DOE Joint Genome Institute (JGI-PGF)"/>
            <person name="Walter F."/>
            <person name="Albersmeier A."/>
            <person name="Kalinowski J."/>
            <person name="Ruckert C."/>
        </authorList>
    </citation>
    <scope>NUCLEOTIDE SEQUENCE</scope>
    <source>
        <strain evidence="3">CGMCC 1.15448</strain>
    </source>
</reference>
<dbReference type="AlphaFoldDB" id="A0A8J2UJF4"/>
<gene>
    <name evidence="3" type="ORF">GCM10011511_57580</name>
</gene>
<proteinExistence type="predicted"/>
<dbReference type="Gene3D" id="2.30.40.10">
    <property type="entry name" value="Urease, subunit C, domain 1"/>
    <property type="match status" value="1"/>
</dbReference>
<dbReference type="SUPFAM" id="SSF51338">
    <property type="entry name" value="Composite domain of metallo-dependent hydrolases"/>
    <property type="match status" value="1"/>
</dbReference>
<sequence>MRKHAALWLSLGLFFSCHPAAHYDTIIKGGTIYDGSGSKPFTGDIAIRGDTIAAIGDLSGESATNTIDATNKAVSPGFIDLQSQSMESLIQDGRSLGAIKQGVTLEIFGEGSSEGPLTDTMKRTALRQQGDIKFNIEWTTLKDYLEFLQKKGVSTNVASFVGAATIRENLLDDANRAPDSAEQQKMNSLVRKAMEDGALGIGSALIYAPGAYAKTPELIELCKAAAPYGGVYISHIRSEGNRLLEGADELIRISKEAHIPAIIYHLKAAGRPNWNKMDSLIAKIDSARKAGLDISACMYTYTAGATGFDAAMPPAIQEGGLDKWIQRLEDPAIRKKLIQQMRTPTKDWENLYLGAGADNIICTGFKQDSLKYLTGKRLSEIARMRHTTPEETIIDLVIADHSRVEVIYFLMSEENVRKEIRLPYMAFGSDEASMAPEGVFLKSSCHPRAYGNFARLLGHYVRDEKLIPLEEAVHKLSGMPAGWLHLKKRGLLRPGNYADVVVFDPATVKDNATYENPHQLSTGVTDVFVNGTQVLKAGEHTGAKPGRAVFGAGYKTP</sequence>
<evidence type="ECO:0000259" key="2">
    <source>
        <dbReference type="Pfam" id="PF07969"/>
    </source>
</evidence>
<feature type="signal peptide" evidence="1">
    <location>
        <begin position="1"/>
        <end position="20"/>
    </location>
</feature>
<dbReference type="GO" id="GO:0016812">
    <property type="term" value="F:hydrolase activity, acting on carbon-nitrogen (but not peptide) bonds, in cyclic amides"/>
    <property type="evidence" value="ECO:0007669"/>
    <property type="project" value="TreeGrafter"/>
</dbReference>
<dbReference type="InterPro" id="IPR023100">
    <property type="entry name" value="D-aminoacylase_insert_dom_sf"/>
</dbReference>
<feature type="chain" id="PRO_5035237460" evidence="1">
    <location>
        <begin position="21"/>
        <end position="557"/>
    </location>
</feature>
<accession>A0A8J2UJF4</accession>
<dbReference type="GO" id="GO:0005829">
    <property type="term" value="C:cytosol"/>
    <property type="evidence" value="ECO:0007669"/>
    <property type="project" value="TreeGrafter"/>
</dbReference>
<dbReference type="Pfam" id="PF07969">
    <property type="entry name" value="Amidohydro_3"/>
    <property type="match status" value="1"/>
</dbReference>
<protein>
    <submittedName>
        <fullName evidence="3">Dihydroorotase</fullName>
    </submittedName>
</protein>
<dbReference type="Proteomes" id="UP000607559">
    <property type="component" value="Unassembled WGS sequence"/>
</dbReference>
<dbReference type="PANTHER" id="PTHR11647">
    <property type="entry name" value="HYDRANTOINASE/DIHYDROPYRIMIDINASE FAMILY MEMBER"/>
    <property type="match status" value="1"/>
</dbReference>
<dbReference type="PROSITE" id="PS51257">
    <property type="entry name" value="PROKAR_LIPOPROTEIN"/>
    <property type="match status" value="1"/>
</dbReference>